<feature type="transmembrane region" description="Helical" evidence="2">
    <location>
        <begin position="213"/>
        <end position="235"/>
    </location>
</feature>
<keyword evidence="4" id="KW-1185">Reference proteome</keyword>
<gene>
    <name evidence="3" type="ORF">KP509_32G067000</name>
</gene>
<protein>
    <submittedName>
        <fullName evidence="3">Uncharacterized protein</fullName>
    </submittedName>
</protein>
<keyword evidence="2" id="KW-0472">Membrane</keyword>
<dbReference type="AlphaFoldDB" id="A0A8T2QUH3"/>
<evidence type="ECO:0000256" key="2">
    <source>
        <dbReference type="SAM" id="Phobius"/>
    </source>
</evidence>
<name>A0A8T2QUH3_CERRI</name>
<dbReference type="EMBL" id="CM035437">
    <property type="protein sequence ID" value="KAH7287626.1"/>
    <property type="molecule type" value="Genomic_DNA"/>
</dbReference>
<sequence length="385" mass="43163">MKKVASLLARLNPQQSCANGVLFVSHVKLAYWLGVRAFRALVIEGATEIGTLSVFRELQNLQRRMPPCSVQTCTLGTSFSGRPSNISVRTFDTHLHVLGRRRRRRFCRDSSLAMFDSIQEVDEEEFEDNAETEENNKQCPQSRLEEKQDCFEVSCGEKSPLSIHSSSSSGFSSSTLSASFSSSSSTSYSSTRCSRSYRKPCADCAHRKRQSYYLMYPCAPLVLGMIIMVLLQLLLPVVLPPLPPPPALLMLFPMAIMLSLVCTALSPQSKDMPSKLVVRGGLPHATQTSSECQYFFLMLDDTHPRLTCNWFEQQPSSRHGHKGPTEHASFLMNLDQETCRSQSFVESVLLFAVDMKFVMYQVVAPSVEIPTTFKNLFILILCQLV</sequence>
<keyword evidence="2" id="KW-1133">Transmembrane helix</keyword>
<dbReference type="Proteomes" id="UP000825935">
    <property type="component" value="Chromosome 32"/>
</dbReference>
<evidence type="ECO:0000313" key="4">
    <source>
        <dbReference type="Proteomes" id="UP000825935"/>
    </source>
</evidence>
<feature type="compositionally biased region" description="Acidic residues" evidence="1">
    <location>
        <begin position="123"/>
        <end position="133"/>
    </location>
</feature>
<keyword evidence="2" id="KW-0812">Transmembrane</keyword>
<evidence type="ECO:0000256" key="1">
    <source>
        <dbReference type="SAM" id="MobiDB-lite"/>
    </source>
</evidence>
<feature type="region of interest" description="Disordered" evidence="1">
    <location>
        <begin position="123"/>
        <end position="143"/>
    </location>
</feature>
<evidence type="ECO:0000313" key="3">
    <source>
        <dbReference type="EMBL" id="KAH7287626.1"/>
    </source>
</evidence>
<accession>A0A8T2QUH3</accession>
<organism evidence="3 4">
    <name type="scientific">Ceratopteris richardii</name>
    <name type="common">Triangle waterfern</name>
    <dbReference type="NCBI Taxonomy" id="49495"/>
    <lineage>
        <taxon>Eukaryota</taxon>
        <taxon>Viridiplantae</taxon>
        <taxon>Streptophyta</taxon>
        <taxon>Embryophyta</taxon>
        <taxon>Tracheophyta</taxon>
        <taxon>Polypodiopsida</taxon>
        <taxon>Polypodiidae</taxon>
        <taxon>Polypodiales</taxon>
        <taxon>Pteridineae</taxon>
        <taxon>Pteridaceae</taxon>
        <taxon>Parkerioideae</taxon>
        <taxon>Ceratopteris</taxon>
    </lineage>
</organism>
<comment type="caution">
    <text evidence="3">The sequence shown here is derived from an EMBL/GenBank/DDBJ whole genome shotgun (WGS) entry which is preliminary data.</text>
</comment>
<reference evidence="3" key="1">
    <citation type="submission" date="2021-08" db="EMBL/GenBank/DDBJ databases">
        <title>WGS assembly of Ceratopteris richardii.</title>
        <authorList>
            <person name="Marchant D.B."/>
            <person name="Chen G."/>
            <person name="Jenkins J."/>
            <person name="Shu S."/>
            <person name="Leebens-Mack J."/>
            <person name="Grimwood J."/>
            <person name="Schmutz J."/>
            <person name="Soltis P."/>
            <person name="Soltis D."/>
            <person name="Chen Z.-H."/>
        </authorList>
    </citation>
    <scope>NUCLEOTIDE SEQUENCE</scope>
    <source>
        <strain evidence="3">Whitten #5841</strain>
        <tissue evidence="3">Leaf</tissue>
    </source>
</reference>
<proteinExistence type="predicted"/>
<feature type="transmembrane region" description="Helical" evidence="2">
    <location>
        <begin position="247"/>
        <end position="266"/>
    </location>
</feature>